<protein>
    <submittedName>
        <fullName evidence="2">Topoisomerase DNA-binding C4 zinc finger domain-containing protein</fullName>
    </submittedName>
</protein>
<accession>A0A9D1PWW5</accession>
<gene>
    <name evidence="2" type="ORF">H9894_05255</name>
</gene>
<sequence length="277" mass="31296">MTADTDRNSELEQTRELAQEQDQEKAQGLRPAADPQQPEHPEEKEAQPNLQPNPQKEDVQPDQQPAQKTEAKDGKPDRKDALKVALKDDRKEGRREIRRDNRKADHKENRRDGQTLTCPRCGAPVHAVAGGDGHIRFWGCERYWETGCMGRLFVDHTRSGSEPVPVPFSCPECHQGLHKGFGRNRSVYCACFDKEAHASGEVIFFNEDGSERPQARGTHNCPECGDKLRLLTLRRGAHKGETAFACFARNRHASARNRYWLASDGAPDWEKELLPLA</sequence>
<evidence type="ECO:0000256" key="1">
    <source>
        <dbReference type="SAM" id="MobiDB-lite"/>
    </source>
</evidence>
<dbReference type="GO" id="GO:0003677">
    <property type="term" value="F:DNA binding"/>
    <property type="evidence" value="ECO:0007669"/>
    <property type="project" value="UniProtKB-KW"/>
</dbReference>
<name>A0A9D1PWW5_9BACT</name>
<proteinExistence type="predicted"/>
<evidence type="ECO:0000313" key="2">
    <source>
        <dbReference type="EMBL" id="HIW00581.1"/>
    </source>
</evidence>
<reference evidence="2" key="2">
    <citation type="submission" date="2021-04" db="EMBL/GenBank/DDBJ databases">
        <authorList>
            <person name="Gilroy R."/>
        </authorList>
    </citation>
    <scope>NUCLEOTIDE SEQUENCE</scope>
    <source>
        <strain evidence="2">ChiHecec2B26-446</strain>
    </source>
</reference>
<keyword evidence="2" id="KW-0238">DNA-binding</keyword>
<reference evidence="2" key="1">
    <citation type="journal article" date="2021" name="PeerJ">
        <title>Extensive microbial diversity within the chicken gut microbiome revealed by metagenomics and culture.</title>
        <authorList>
            <person name="Gilroy R."/>
            <person name="Ravi A."/>
            <person name="Getino M."/>
            <person name="Pursley I."/>
            <person name="Horton D.L."/>
            <person name="Alikhan N.F."/>
            <person name="Baker D."/>
            <person name="Gharbi K."/>
            <person name="Hall N."/>
            <person name="Watson M."/>
            <person name="Adriaenssens E.M."/>
            <person name="Foster-Nyarko E."/>
            <person name="Jarju S."/>
            <person name="Secka A."/>
            <person name="Antonio M."/>
            <person name="Oren A."/>
            <person name="Chaudhuri R.R."/>
            <person name="La Ragione R."/>
            <person name="Hildebrand F."/>
            <person name="Pallen M.J."/>
        </authorList>
    </citation>
    <scope>NUCLEOTIDE SEQUENCE</scope>
    <source>
        <strain evidence="2">ChiHecec2B26-446</strain>
    </source>
</reference>
<organism evidence="2 3">
    <name type="scientific">Candidatus Desulfovibrio intestinipullorum</name>
    <dbReference type="NCBI Taxonomy" id="2838536"/>
    <lineage>
        <taxon>Bacteria</taxon>
        <taxon>Pseudomonadati</taxon>
        <taxon>Thermodesulfobacteriota</taxon>
        <taxon>Desulfovibrionia</taxon>
        <taxon>Desulfovibrionales</taxon>
        <taxon>Desulfovibrionaceae</taxon>
        <taxon>Desulfovibrio</taxon>
    </lineage>
</organism>
<feature type="compositionally biased region" description="Basic and acidic residues" evidence="1">
    <location>
        <begin position="37"/>
        <end position="46"/>
    </location>
</feature>
<dbReference type="Proteomes" id="UP000886752">
    <property type="component" value="Unassembled WGS sequence"/>
</dbReference>
<dbReference type="AlphaFoldDB" id="A0A9D1PWW5"/>
<dbReference type="EMBL" id="DXHV01000055">
    <property type="protein sequence ID" value="HIW00581.1"/>
    <property type="molecule type" value="Genomic_DNA"/>
</dbReference>
<evidence type="ECO:0000313" key="3">
    <source>
        <dbReference type="Proteomes" id="UP000886752"/>
    </source>
</evidence>
<feature type="compositionally biased region" description="Basic and acidic residues" evidence="1">
    <location>
        <begin position="69"/>
        <end position="113"/>
    </location>
</feature>
<comment type="caution">
    <text evidence="2">The sequence shown here is derived from an EMBL/GenBank/DDBJ whole genome shotgun (WGS) entry which is preliminary data.</text>
</comment>
<feature type="compositionally biased region" description="Basic and acidic residues" evidence="1">
    <location>
        <begin position="1"/>
        <end position="27"/>
    </location>
</feature>
<feature type="region of interest" description="Disordered" evidence="1">
    <location>
        <begin position="1"/>
        <end position="116"/>
    </location>
</feature>